<dbReference type="AlphaFoldDB" id="A0A841Z607"/>
<evidence type="ECO:0000313" key="2">
    <source>
        <dbReference type="Proteomes" id="UP000564536"/>
    </source>
</evidence>
<proteinExistence type="predicted"/>
<protein>
    <submittedName>
        <fullName evidence="1">Uncharacterized protein</fullName>
    </submittedName>
</protein>
<sequence length="74" mass="8450">MAKWGGLLLSEHTAHLEASKQSPVWQLVMEQEAIYQVLQEVSQHRAEFVIQRFKEEGQKPDSFIEGRVVGVEAN</sequence>
<name>A0A841Z607_9LIST</name>
<dbReference type="Proteomes" id="UP000564536">
    <property type="component" value="Unassembled WGS sequence"/>
</dbReference>
<gene>
    <name evidence="1" type="ORF">HB943_08715</name>
</gene>
<accession>A0A841Z607</accession>
<evidence type="ECO:0000313" key="1">
    <source>
        <dbReference type="EMBL" id="MBC1500684.1"/>
    </source>
</evidence>
<dbReference type="EMBL" id="JAARRL010000012">
    <property type="protein sequence ID" value="MBC1500684.1"/>
    <property type="molecule type" value="Genomic_DNA"/>
</dbReference>
<dbReference type="RefSeq" id="WP_185425852.1">
    <property type="nucleotide sequence ID" value="NZ_JAARRL010000012.1"/>
</dbReference>
<reference evidence="1 2" key="1">
    <citation type="submission" date="2020-03" db="EMBL/GenBank/DDBJ databases">
        <title>Soil Listeria distribution.</title>
        <authorList>
            <person name="Liao J."/>
            <person name="Wiedmann M."/>
        </authorList>
    </citation>
    <scope>NUCLEOTIDE SEQUENCE [LARGE SCALE GENOMIC DNA]</scope>
    <source>
        <strain evidence="1 2">FSL L7-1523</strain>
    </source>
</reference>
<comment type="caution">
    <text evidence="1">The sequence shown here is derived from an EMBL/GenBank/DDBJ whole genome shotgun (WGS) entry which is preliminary data.</text>
</comment>
<organism evidence="1 2">
    <name type="scientific">Listeria weihenstephanensis</name>
    <dbReference type="NCBI Taxonomy" id="1006155"/>
    <lineage>
        <taxon>Bacteria</taxon>
        <taxon>Bacillati</taxon>
        <taxon>Bacillota</taxon>
        <taxon>Bacilli</taxon>
        <taxon>Bacillales</taxon>
        <taxon>Listeriaceae</taxon>
        <taxon>Listeria</taxon>
    </lineage>
</organism>